<dbReference type="Proteomes" id="UP000477722">
    <property type="component" value="Unassembled WGS sequence"/>
</dbReference>
<comment type="caution">
    <text evidence="3">The sequence shown here is derived from an EMBL/GenBank/DDBJ whole genome shotgun (WGS) entry which is preliminary data.</text>
</comment>
<feature type="region of interest" description="Disordered" evidence="1">
    <location>
        <begin position="38"/>
        <end position="78"/>
    </location>
</feature>
<feature type="chain" id="PRO_5026226262" description="Secreted protein" evidence="2">
    <location>
        <begin position="41"/>
        <end position="146"/>
    </location>
</feature>
<keyword evidence="4" id="KW-1185">Reference proteome</keyword>
<evidence type="ECO:0000256" key="2">
    <source>
        <dbReference type="SAM" id="SignalP"/>
    </source>
</evidence>
<dbReference type="RefSeq" id="WP_165299498.1">
    <property type="nucleotide sequence ID" value="NZ_JAAKZZ010000143.1"/>
</dbReference>
<dbReference type="EMBL" id="JAAKZZ010000143">
    <property type="protein sequence ID" value="NGO69818.1"/>
    <property type="molecule type" value="Genomic_DNA"/>
</dbReference>
<feature type="signal peptide" evidence="2">
    <location>
        <begin position="1"/>
        <end position="40"/>
    </location>
</feature>
<evidence type="ECO:0000256" key="1">
    <source>
        <dbReference type="SAM" id="MobiDB-lite"/>
    </source>
</evidence>
<evidence type="ECO:0008006" key="5">
    <source>
        <dbReference type="Google" id="ProtNLM"/>
    </source>
</evidence>
<gene>
    <name evidence="3" type="ORF">G5C65_15920</name>
</gene>
<reference evidence="3 4" key="1">
    <citation type="submission" date="2020-02" db="EMBL/GenBank/DDBJ databases">
        <title>Whole-genome analyses of novel actinobacteria.</title>
        <authorList>
            <person name="Sahin N."/>
            <person name="Tatar D."/>
        </authorList>
    </citation>
    <scope>NUCLEOTIDE SEQUENCE [LARGE SCALE GENOMIC DNA]</scope>
    <source>
        <strain evidence="3 4">SB3404</strain>
    </source>
</reference>
<organism evidence="3 4">
    <name type="scientific">Streptomyces boncukensis</name>
    <dbReference type="NCBI Taxonomy" id="2711219"/>
    <lineage>
        <taxon>Bacteria</taxon>
        <taxon>Bacillati</taxon>
        <taxon>Actinomycetota</taxon>
        <taxon>Actinomycetes</taxon>
        <taxon>Kitasatosporales</taxon>
        <taxon>Streptomycetaceae</taxon>
        <taxon>Streptomyces</taxon>
    </lineage>
</organism>
<protein>
    <recommendedName>
        <fullName evidence="5">Secreted protein</fullName>
    </recommendedName>
</protein>
<dbReference type="AlphaFoldDB" id="A0A6G4WXI0"/>
<name>A0A6G4WXI0_9ACTN</name>
<accession>A0A6G4WXI0</accession>
<feature type="compositionally biased region" description="Low complexity" evidence="1">
    <location>
        <begin position="38"/>
        <end position="51"/>
    </location>
</feature>
<dbReference type="InterPro" id="IPR006311">
    <property type="entry name" value="TAT_signal"/>
</dbReference>
<proteinExistence type="predicted"/>
<evidence type="ECO:0000313" key="4">
    <source>
        <dbReference type="Proteomes" id="UP000477722"/>
    </source>
</evidence>
<evidence type="ECO:0000313" key="3">
    <source>
        <dbReference type="EMBL" id="NGO69818.1"/>
    </source>
</evidence>
<sequence>MKHAGPSRSAASAQRALLRAGLLITAVGAALGAGSPGALAADDAAGSGTTTGREEAADALSGAREGLKASLGHGTREPVGAVLDTTTSLQLNPLAKTGTDPLDNSVGTQVADFPGISTSAVTGPLARGASLSELPVAGPLVNGLPG</sequence>
<dbReference type="PROSITE" id="PS51318">
    <property type="entry name" value="TAT"/>
    <property type="match status" value="1"/>
</dbReference>
<keyword evidence="2" id="KW-0732">Signal</keyword>